<accession>A0ABW7MSN0</accession>
<evidence type="ECO:0000313" key="2">
    <source>
        <dbReference type="EMBL" id="MFH6768808.1"/>
    </source>
</evidence>
<dbReference type="Proteomes" id="UP001610104">
    <property type="component" value="Unassembled WGS sequence"/>
</dbReference>
<reference evidence="2 3" key="1">
    <citation type="submission" date="2024-02" db="EMBL/GenBank/DDBJ databases">
        <title>A Gaetbulibacter species isolated from tidal flats and genomic insights of their niches.</title>
        <authorList>
            <person name="Ye Y."/>
        </authorList>
    </citation>
    <scope>NUCLEOTIDE SEQUENCE [LARGE SCALE GENOMIC DNA]</scope>
    <source>
        <strain evidence="2 3">KEM-8</strain>
    </source>
</reference>
<gene>
    <name evidence="2" type="ORF">V8G56_08680</name>
</gene>
<comment type="caution">
    <text evidence="2">The sequence shown here is derived from an EMBL/GenBank/DDBJ whole genome shotgun (WGS) entry which is preliminary data.</text>
</comment>
<dbReference type="EMBL" id="JBAWKC010000002">
    <property type="protein sequence ID" value="MFH6768808.1"/>
    <property type="molecule type" value="Genomic_DNA"/>
</dbReference>
<organism evidence="2 3">
    <name type="scientific">Gaetbulibacter aquiaggeris</name>
    <dbReference type="NCBI Taxonomy" id="1735373"/>
    <lineage>
        <taxon>Bacteria</taxon>
        <taxon>Pseudomonadati</taxon>
        <taxon>Bacteroidota</taxon>
        <taxon>Flavobacteriia</taxon>
        <taxon>Flavobacteriales</taxon>
        <taxon>Flavobacteriaceae</taxon>
        <taxon>Gaetbulibacter</taxon>
    </lineage>
</organism>
<evidence type="ECO:0000256" key="1">
    <source>
        <dbReference type="SAM" id="SignalP"/>
    </source>
</evidence>
<keyword evidence="1" id="KW-0732">Signal</keyword>
<proteinExistence type="predicted"/>
<feature type="chain" id="PRO_5045341139" evidence="1">
    <location>
        <begin position="21"/>
        <end position="251"/>
    </location>
</feature>
<evidence type="ECO:0000313" key="3">
    <source>
        <dbReference type="Proteomes" id="UP001610104"/>
    </source>
</evidence>
<dbReference type="RefSeq" id="WP_395438055.1">
    <property type="nucleotide sequence ID" value="NZ_JBAWKC010000002.1"/>
</dbReference>
<sequence>MKKTTLFFALLLLHSMYSFSQDLGTKTLEEIRQKQIENIKNPELWDMERMKDLDIEPIKEREPIRFGAFPVPHYNSLFGFDYRGGGTVDNKMARSLPDYRITVEDKEIVFASFQIGNSELYKEEQRNTAFFTVLTVIDTVDTDNFALGASRFISRNHPDYTGQGSFITKDNKVEFVAFATPDKGNFAIVNMRLFHLEYGNIILITPQKDGSFRSLQIQGSVPPAEASFEYIKTNVLQREEVIKFFTAKGVI</sequence>
<name>A0ABW7MSN0_9FLAO</name>
<keyword evidence="3" id="KW-1185">Reference proteome</keyword>
<feature type="signal peptide" evidence="1">
    <location>
        <begin position="1"/>
        <end position="20"/>
    </location>
</feature>
<protein>
    <submittedName>
        <fullName evidence="2">Uncharacterized protein</fullName>
    </submittedName>
</protein>